<dbReference type="AlphaFoldDB" id="A0A2I0VKP2"/>
<dbReference type="EMBL" id="KZ503453">
    <property type="protein sequence ID" value="PKU63972.1"/>
    <property type="molecule type" value="Genomic_DNA"/>
</dbReference>
<name>A0A2I0VKP2_9ASPA</name>
<evidence type="ECO:0000313" key="2">
    <source>
        <dbReference type="EMBL" id="PKU63972.1"/>
    </source>
</evidence>
<sequence>MATRKVQISFFLILLGMAILLQQGKAVAAQNPPTTEDNEVVINIKAPPPPDYVIPVDPCCIQRLSCCRHNPPNGRKLFSKIL</sequence>
<keyword evidence="1" id="KW-0732">Signal</keyword>
<reference evidence="2 3" key="2">
    <citation type="journal article" date="2017" name="Nature">
        <title>The Apostasia genome and the evolution of orchids.</title>
        <authorList>
            <person name="Zhang G.Q."/>
            <person name="Liu K.W."/>
            <person name="Li Z."/>
            <person name="Lohaus R."/>
            <person name="Hsiao Y.Y."/>
            <person name="Niu S.C."/>
            <person name="Wang J.Y."/>
            <person name="Lin Y.C."/>
            <person name="Xu Q."/>
            <person name="Chen L.J."/>
            <person name="Yoshida K."/>
            <person name="Fujiwara S."/>
            <person name="Wang Z.W."/>
            <person name="Zhang Y.Q."/>
            <person name="Mitsuda N."/>
            <person name="Wang M."/>
            <person name="Liu G.H."/>
            <person name="Pecoraro L."/>
            <person name="Huang H.X."/>
            <person name="Xiao X.J."/>
            <person name="Lin M."/>
            <person name="Wu X.Y."/>
            <person name="Wu W.L."/>
            <person name="Chen Y.Y."/>
            <person name="Chang S.B."/>
            <person name="Sakamoto S."/>
            <person name="Ohme-Takagi M."/>
            <person name="Yagi M."/>
            <person name="Zeng S.J."/>
            <person name="Shen C.Y."/>
            <person name="Yeh C.M."/>
            <person name="Luo Y.B."/>
            <person name="Tsai W.C."/>
            <person name="Van de Peer Y."/>
            <person name="Liu Z.J."/>
        </authorList>
    </citation>
    <scope>NUCLEOTIDE SEQUENCE [LARGE SCALE GENOMIC DNA]</scope>
    <source>
        <tissue evidence="2">The whole plant</tissue>
    </source>
</reference>
<feature type="signal peptide" evidence="1">
    <location>
        <begin position="1"/>
        <end position="29"/>
    </location>
</feature>
<reference evidence="2 3" key="1">
    <citation type="journal article" date="2016" name="Sci. Rep.">
        <title>The Dendrobium catenatum Lindl. genome sequence provides insights into polysaccharide synthase, floral development and adaptive evolution.</title>
        <authorList>
            <person name="Zhang G.Q."/>
            <person name="Xu Q."/>
            <person name="Bian C."/>
            <person name="Tsai W.C."/>
            <person name="Yeh C.M."/>
            <person name="Liu K.W."/>
            <person name="Yoshida K."/>
            <person name="Zhang L.S."/>
            <person name="Chang S.B."/>
            <person name="Chen F."/>
            <person name="Shi Y."/>
            <person name="Su Y.Y."/>
            <person name="Zhang Y.Q."/>
            <person name="Chen L.J."/>
            <person name="Yin Y."/>
            <person name="Lin M."/>
            <person name="Huang H."/>
            <person name="Deng H."/>
            <person name="Wang Z.W."/>
            <person name="Zhu S.L."/>
            <person name="Zhao X."/>
            <person name="Deng C."/>
            <person name="Niu S.C."/>
            <person name="Huang J."/>
            <person name="Wang M."/>
            <person name="Liu G.H."/>
            <person name="Yang H.J."/>
            <person name="Xiao X.J."/>
            <person name="Hsiao Y.Y."/>
            <person name="Wu W.L."/>
            <person name="Chen Y.Y."/>
            <person name="Mitsuda N."/>
            <person name="Ohme-Takagi M."/>
            <person name="Luo Y.B."/>
            <person name="Van de Peer Y."/>
            <person name="Liu Z.J."/>
        </authorList>
    </citation>
    <scope>NUCLEOTIDE SEQUENCE [LARGE SCALE GENOMIC DNA]</scope>
    <source>
        <tissue evidence="2">The whole plant</tissue>
    </source>
</reference>
<protein>
    <submittedName>
        <fullName evidence="2">Uncharacterized protein</fullName>
    </submittedName>
</protein>
<accession>A0A2I0VKP2</accession>
<evidence type="ECO:0000313" key="3">
    <source>
        <dbReference type="Proteomes" id="UP000233837"/>
    </source>
</evidence>
<keyword evidence="3" id="KW-1185">Reference proteome</keyword>
<evidence type="ECO:0000256" key="1">
    <source>
        <dbReference type="SAM" id="SignalP"/>
    </source>
</evidence>
<proteinExistence type="predicted"/>
<gene>
    <name evidence="2" type="ORF">MA16_Dca012558</name>
</gene>
<organism evidence="2 3">
    <name type="scientific">Dendrobium catenatum</name>
    <dbReference type="NCBI Taxonomy" id="906689"/>
    <lineage>
        <taxon>Eukaryota</taxon>
        <taxon>Viridiplantae</taxon>
        <taxon>Streptophyta</taxon>
        <taxon>Embryophyta</taxon>
        <taxon>Tracheophyta</taxon>
        <taxon>Spermatophyta</taxon>
        <taxon>Magnoliopsida</taxon>
        <taxon>Liliopsida</taxon>
        <taxon>Asparagales</taxon>
        <taxon>Orchidaceae</taxon>
        <taxon>Epidendroideae</taxon>
        <taxon>Malaxideae</taxon>
        <taxon>Dendrobiinae</taxon>
        <taxon>Dendrobium</taxon>
    </lineage>
</organism>
<feature type="chain" id="PRO_5014170967" evidence="1">
    <location>
        <begin position="30"/>
        <end position="82"/>
    </location>
</feature>
<dbReference type="Proteomes" id="UP000233837">
    <property type="component" value="Unassembled WGS sequence"/>
</dbReference>